<feature type="binding site" evidence="9">
    <location>
        <position position="215"/>
    </location>
    <ligand>
        <name>substrate</name>
    </ligand>
</feature>
<dbReference type="PRINTS" id="PR00377">
    <property type="entry name" value="IMPHPHTASES"/>
</dbReference>
<evidence type="ECO:0000256" key="8">
    <source>
        <dbReference type="ARBA" id="ARBA00023136"/>
    </source>
</evidence>
<dbReference type="Proteomes" id="UP000317315">
    <property type="component" value="Unassembled WGS sequence"/>
</dbReference>
<organism evidence="11 12">
    <name type="scientific">Balnearium lithotrophicum</name>
    <dbReference type="NCBI Taxonomy" id="223788"/>
    <lineage>
        <taxon>Bacteria</taxon>
        <taxon>Pseudomonadati</taxon>
        <taxon>Aquificota</taxon>
        <taxon>Aquificia</taxon>
        <taxon>Desulfurobacteriales</taxon>
        <taxon>Desulfurobacteriaceae</taxon>
        <taxon>Balnearium</taxon>
    </lineage>
</organism>
<keyword evidence="6 9" id="KW-0378">Hydrolase</keyword>
<accession>A0A521C8D5</accession>
<evidence type="ECO:0000256" key="5">
    <source>
        <dbReference type="ARBA" id="ARBA00022723"/>
    </source>
</evidence>
<proteinExistence type="inferred from homology"/>
<keyword evidence="4" id="KW-0997">Cell inner membrane</keyword>
<dbReference type="PROSITE" id="PS00630">
    <property type="entry name" value="IMP_2"/>
    <property type="match status" value="1"/>
</dbReference>
<evidence type="ECO:0000256" key="9">
    <source>
        <dbReference type="HAMAP-Rule" id="MF_02095"/>
    </source>
</evidence>
<feature type="binding site" evidence="9">
    <location>
        <position position="65"/>
    </location>
    <ligand>
        <name>substrate</name>
    </ligand>
</feature>
<feature type="binding site" evidence="10">
    <location>
        <position position="85"/>
    </location>
    <ligand>
        <name>Mg(2+)</name>
        <dbReference type="ChEBI" id="CHEBI:18420"/>
        <label>1</label>
        <note>catalytic</note>
    </ligand>
</feature>
<protein>
    <recommendedName>
        <fullName evidence="9">3'(2'),5'-bisphosphate nucleotidase CysQ</fullName>
        <ecNumber evidence="9">3.1.3.7</ecNumber>
    </recommendedName>
    <alternativeName>
        <fullName evidence="9">3'(2'),5-bisphosphonucleoside 3'(2')-phosphohydrolase</fullName>
    </alternativeName>
    <alternativeName>
        <fullName evidence="9">3'-phosphoadenosine 5'-phosphate phosphatase</fullName>
        <shortName evidence="9">PAP phosphatase</shortName>
    </alternativeName>
</protein>
<evidence type="ECO:0000256" key="4">
    <source>
        <dbReference type="ARBA" id="ARBA00022519"/>
    </source>
</evidence>
<feature type="binding site" evidence="9">
    <location>
        <position position="65"/>
    </location>
    <ligand>
        <name>Mg(2+)</name>
        <dbReference type="ChEBI" id="CHEBI:18420"/>
        <label>1</label>
    </ligand>
</feature>
<name>A0A521C8D5_9BACT</name>
<dbReference type="HAMAP" id="MF_02095">
    <property type="entry name" value="CysQ"/>
    <property type="match status" value="1"/>
</dbReference>
<keyword evidence="3 9" id="KW-1003">Cell membrane</keyword>
<dbReference type="PANTHER" id="PTHR43028">
    <property type="entry name" value="3'(2'),5'-BISPHOSPHATE NUCLEOTIDASE 1"/>
    <property type="match status" value="1"/>
</dbReference>
<dbReference type="NCBIfam" id="TIGR01331">
    <property type="entry name" value="bisphos_cysQ"/>
    <property type="match status" value="1"/>
</dbReference>
<evidence type="ECO:0000256" key="1">
    <source>
        <dbReference type="ARBA" id="ARBA00001625"/>
    </source>
</evidence>
<dbReference type="GO" id="GO:0000287">
    <property type="term" value="F:magnesium ion binding"/>
    <property type="evidence" value="ECO:0007669"/>
    <property type="project" value="UniProtKB-UniRule"/>
</dbReference>
<evidence type="ECO:0000313" key="11">
    <source>
        <dbReference type="EMBL" id="SMO55699.1"/>
    </source>
</evidence>
<dbReference type="InterPro" id="IPR000760">
    <property type="entry name" value="Inositol_monophosphatase-like"/>
</dbReference>
<feature type="binding site" evidence="9">
    <location>
        <begin position="87"/>
        <end position="90"/>
    </location>
    <ligand>
        <name>substrate</name>
    </ligand>
</feature>
<dbReference type="Gene3D" id="3.30.540.10">
    <property type="entry name" value="Fructose-1,6-Bisphosphatase, subunit A, domain 1"/>
    <property type="match status" value="1"/>
</dbReference>
<dbReference type="PANTHER" id="PTHR43028:SF5">
    <property type="entry name" value="3'(2'),5'-BISPHOSPHATE NUCLEOTIDASE 1"/>
    <property type="match status" value="1"/>
</dbReference>
<feature type="binding site" evidence="9">
    <location>
        <position position="85"/>
    </location>
    <ligand>
        <name>Mg(2+)</name>
        <dbReference type="ChEBI" id="CHEBI:18420"/>
        <label>2</label>
    </ligand>
</feature>
<dbReference type="GO" id="GO:0050427">
    <property type="term" value="P:3'-phosphoadenosine 5'-phosphosulfate metabolic process"/>
    <property type="evidence" value="ECO:0007669"/>
    <property type="project" value="TreeGrafter"/>
</dbReference>
<evidence type="ECO:0000256" key="2">
    <source>
        <dbReference type="ARBA" id="ARBA00005289"/>
    </source>
</evidence>
<feature type="binding site" evidence="10">
    <location>
        <position position="88"/>
    </location>
    <ligand>
        <name>Mg(2+)</name>
        <dbReference type="ChEBI" id="CHEBI:18420"/>
        <label>1</label>
        <note>catalytic</note>
    </ligand>
</feature>
<dbReference type="EC" id="3.1.3.7" evidence="9"/>
<dbReference type="InterPro" id="IPR020583">
    <property type="entry name" value="Inositol_monoP_metal-BS"/>
</dbReference>
<dbReference type="Pfam" id="PF00459">
    <property type="entry name" value="Inositol_P"/>
    <property type="match status" value="1"/>
</dbReference>
<feature type="binding site" evidence="9">
    <location>
        <position position="215"/>
    </location>
    <ligand>
        <name>Mg(2+)</name>
        <dbReference type="ChEBI" id="CHEBI:18420"/>
        <label>2</label>
    </ligand>
</feature>
<evidence type="ECO:0000256" key="10">
    <source>
        <dbReference type="PIRSR" id="PIRSR600760-2"/>
    </source>
</evidence>
<evidence type="ECO:0000256" key="3">
    <source>
        <dbReference type="ARBA" id="ARBA00022475"/>
    </source>
</evidence>
<dbReference type="EMBL" id="FXTM01000010">
    <property type="protein sequence ID" value="SMO55699.1"/>
    <property type="molecule type" value="Genomic_DNA"/>
</dbReference>
<comment type="cofactor">
    <cofactor evidence="9 10">
        <name>Mg(2+)</name>
        <dbReference type="ChEBI" id="CHEBI:18420"/>
    </cofactor>
</comment>
<evidence type="ECO:0000256" key="7">
    <source>
        <dbReference type="ARBA" id="ARBA00022842"/>
    </source>
</evidence>
<dbReference type="Gene3D" id="3.40.190.80">
    <property type="match status" value="1"/>
</dbReference>
<feature type="binding site" evidence="9">
    <location>
        <position position="85"/>
    </location>
    <ligand>
        <name>Mg(2+)</name>
        <dbReference type="ChEBI" id="CHEBI:18420"/>
        <label>1</label>
    </ligand>
</feature>
<dbReference type="InterPro" id="IPR020550">
    <property type="entry name" value="Inositol_monophosphatase_CS"/>
</dbReference>
<evidence type="ECO:0000313" key="12">
    <source>
        <dbReference type="Proteomes" id="UP000317315"/>
    </source>
</evidence>
<dbReference type="GO" id="GO:0008441">
    <property type="term" value="F:3'(2'),5'-bisphosphate nucleotidase activity"/>
    <property type="evidence" value="ECO:0007669"/>
    <property type="project" value="UniProtKB-UniRule"/>
</dbReference>
<sequence length="268" mass="30745">MNSNLFEKLISIIKFAGNAILDIYNSNLDIKYKEDKSPLTDADRRAHKIIEEGLRSFSDYPILSEEGKNISFKKRKNWKYFWLVDPLDGTKEFIKRNDEFTVNIALIYKDQPILGIVYAPAKSIIYYGSKESGAFKIENEKNIKLNLKNNPVKDHLAVVSSKSHLNEETKDFIRFLENYYDKIRTVSIGSSLKICLVAEGKADIYPRLAPTMEWDTAAAHAVLKAAGGRIVKYSKTKDLKDLNKLPELEYNKPNLINPYFIALRPNVF</sequence>
<comment type="catalytic activity">
    <reaction evidence="1 9">
        <text>adenosine 3',5'-bisphosphate + H2O = AMP + phosphate</text>
        <dbReference type="Rhea" id="RHEA:10040"/>
        <dbReference type="ChEBI" id="CHEBI:15377"/>
        <dbReference type="ChEBI" id="CHEBI:43474"/>
        <dbReference type="ChEBI" id="CHEBI:58343"/>
        <dbReference type="ChEBI" id="CHEBI:456215"/>
        <dbReference type="EC" id="3.1.3.7"/>
    </reaction>
</comment>
<feature type="binding site" evidence="9">
    <location>
        <position position="87"/>
    </location>
    <ligand>
        <name>Mg(2+)</name>
        <dbReference type="ChEBI" id="CHEBI:18420"/>
        <label>1</label>
    </ligand>
</feature>
<dbReference type="InterPro" id="IPR050725">
    <property type="entry name" value="CysQ/Inositol_MonoPase"/>
</dbReference>
<dbReference type="PROSITE" id="PS00629">
    <property type="entry name" value="IMP_1"/>
    <property type="match status" value="1"/>
</dbReference>
<keyword evidence="7 9" id="KW-0460">Magnesium</keyword>
<comment type="function">
    <text evidence="9">Converts adenosine-3',5'-bisphosphate (PAP) to AMP.</text>
</comment>
<dbReference type="AlphaFoldDB" id="A0A521C8D5"/>
<feature type="binding site" evidence="10">
    <location>
        <position position="65"/>
    </location>
    <ligand>
        <name>Mg(2+)</name>
        <dbReference type="ChEBI" id="CHEBI:18420"/>
        <label>1</label>
        <note>catalytic</note>
    </ligand>
</feature>
<dbReference type="CDD" id="cd01638">
    <property type="entry name" value="CysQ"/>
    <property type="match status" value="1"/>
</dbReference>
<dbReference type="GO" id="GO:0046854">
    <property type="term" value="P:phosphatidylinositol phosphate biosynthetic process"/>
    <property type="evidence" value="ECO:0007669"/>
    <property type="project" value="InterPro"/>
</dbReference>
<keyword evidence="5 9" id="KW-0479">Metal-binding</keyword>
<dbReference type="OrthoDB" id="9772456at2"/>
<feature type="binding site" evidence="10">
    <location>
        <position position="215"/>
    </location>
    <ligand>
        <name>Mg(2+)</name>
        <dbReference type="ChEBI" id="CHEBI:18420"/>
        <label>1</label>
        <note>catalytic</note>
    </ligand>
</feature>
<dbReference type="GO" id="GO:0005886">
    <property type="term" value="C:plasma membrane"/>
    <property type="evidence" value="ECO:0007669"/>
    <property type="project" value="UniProtKB-SubCell"/>
</dbReference>
<dbReference type="SUPFAM" id="SSF56655">
    <property type="entry name" value="Carbohydrate phosphatase"/>
    <property type="match status" value="1"/>
</dbReference>
<dbReference type="InterPro" id="IPR006240">
    <property type="entry name" value="CysQ"/>
</dbReference>
<comment type="similarity">
    <text evidence="2 9">Belongs to the inositol monophosphatase superfamily. CysQ family.</text>
</comment>
<feature type="binding site" evidence="10">
    <location>
        <position position="87"/>
    </location>
    <ligand>
        <name>Mg(2+)</name>
        <dbReference type="ChEBI" id="CHEBI:18420"/>
        <label>1</label>
        <note>catalytic</note>
    </ligand>
</feature>
<keyword evidence="12" id="KW-1185">Reference proteome</keyword>
<dbReference type="GO" id="GO:0000103">
    <property type="term" value="P:sulfate assimilation"/>
    <property type="evidence" value="ECO:0007669"/>
    <property type="project" value="TreeGrafter"/>
</dbReference>
<reference evidence="11 12" key="1">
    <citation type="submission" date="2017-05" db="EMBL/GenBank/DDBJ databases">
        <authorList>
            <person name="Varghese N."/>
            <person name="Submissions S."/>
        </authorList>
    </citation>
    <scope>NUCLEOTIDE SEQUENCE [LARGE SCALE GENOMIC DNA]</scope>
    <source>
        <strain evidence="11 12">DSM 16304</strain>
    </source>
</reference>
<feature type="binding site" evidence="9">
    <location>
        <position position="88"/>
    </location>
    <ligand>
        <name>Mg(2+)</name>
        <dbReference type="ChEBI" id="CHEBI:18420"/>
        <label>2</label>
    </ligand>
</feature>
<gene>
    <name evidence="9" type="primary">cysQ</name>
    <name evidence="11" type="ORF">SAMN06269117_11049</name>
</gene>
<evidence type="ECO:0000256" key="6">
    <source>
        <dbReference type="ARBA" id="ARBA00022801"/>
    </source>
</evidence>
<keyword evidence="8 9" id="KW-0472">Membrane</keyword>
<comment type="subcellular location">
    <subcellularLocation>
        <location evidence="9">Cell membrane</location>
        <topology evidence="9">Peripheral membrane protein</topology>
        <orientation evidence="9">Cytoplasmic side</orientation>
    </subcellularLocation>
</comment>
<dbReference type="RefSeq" id="WP_142935284.1">
    <property type="nucleotide sequence ID" value="NZ_FXTM01000010.1"/>
</dbReference>